<dbReference type="Pfam" id="PF02913">
    <property type="entry name" value="FAD-oxidase_C"/>
    <property type="match status" value="1"/>
</dbReference>
<accession>A0A3N1VPI8</accession>
<dbReference type="InterPro" id="IPR006094">
    <property type="entry name" value="Oxid_FAD_bind_N"/>
</dbReference>
<reference evidence="7 8" key="1">
    <citation type="submission" date="2018-11" db="EMBL/GenBank/DDBJ databases">
        <title>Genomic Encyclopedia of Type Strains, Phase IV (KMG-IV): sequencing the most valuable type-strain genomes for metagenomic binning, comparative biology and taxonomic classification.</title>
        <authorList>
            <person name="Goeker M."/>
        </authorList>
    </citation>
    <scope>NUCLEOTIDE SEQUENCE [LARGE SCALE GENOMIC DNA]</scope>
    <source>
        <strain evidence="7 8">DSM 22027</strain>
    </source>
</reference>
<dbReference type="GO" id="GO:0016491">
    <property type="term" value="F:oxidoreductase activity"/>
    <property type="evidence" value="ECO:0007669"/>
    <property type="project" value="UniProtKB-KW"/>
</dbReference>
<dbReference type="AlphaFoldDB" id="A0A3N1VPI8"/>
<evidence type="ECO:0000256" key="1">
    <source>
        <dbReference type="ARBA" id="ARBA00001974"/>
    </source>
</evidence>
<dbReference type="PANTHER" id="PTHR42934">
    <property type="entry name" value="GLYCOLATE OXIDASE SUBUNIT GLCD"/>
    <property type="match status" value="1"/>
</dbReference>
<keyword evidence="5" id="KW-0560">Oxidoreductase</keyword>
<proteinExistence type="inferred from homology"/>
<dbReference type="RefSeq" id="WP_245994276.1">
    <property type="nucleotide sequence ID" value="NZ_RJVA01000010.1"/>
</dbReference>
<dbReference type="InterPro" id="IPR036318">
    <property type="entry name" value="FAD-bd_PCMH-like_sf"/>
</dbReference>
<dbReference type="SUPFAM" id="SSF55103">
    <property type="entry name" value="FAD-linked oxidases, C-terminal domain"/>
    <property type="match status" value="1"/>
</dbReference>
<dbReference type="InterPro" id="IPR016169">
    <property type="entry name" value="FAD-bd_PCMH_sub2"/>
</dbReference>
<dbReference type="InterPro" id="IPR004113">
    <property type="entry name" value="FAD-bd_oxidored_4_C"/>
</dbReference>
<name>A0A3N1VPI8_9BACT</name>
<dbReference type="FunFam" id="1.10.45.10:FF:000001">
    <property type="entry name" value="D-lactate dehydrogenase mitochondrial"/>
    <property type="match status" value="1"/>
</dbReference>
<evidence type="ECO:0000313" key="8">
    <source>
        <dbReference type="Proteomes" id="UP000276223"/>
    </source>
</evidence>
<feature type="domain" description="FAD-binding PCMH-type" evidence="6">
    <location>
        <begin position="44"/>
        <end position="223"/>
    </location>
</feature>
<dbReference type="Proteomes" id="UP000276223">
    <property type="component" value="Unassembled WGS sequence"/>
</dbReference>
<evidence type="ECO:0000256" key="3">
    <source>
        <dbReference type="ARBA" id="ARBA00022630"/>
    </source>
</evidence>
<keyword evidence="4" id="KW-0274">FAD</keyword>
<evidence type="ECO:0000259" key="6">
    <source>
        <dbReference type="PROSITE" id="PS51387"/>
    </source>
</evidence>
<dbReference type="PROSITE" id="PS51387">
    <property type="entry name" value="FAD_PCMH"/>
    <property type="match status" value="1"/>
</dbReference>
<protein>
    <submittedName>
        <fullName evidence="7">Glycolate oxidase</fullName>
    </submittedName>
</protein>
<dbReference type="FunFam" id="3.30.70.2740:FF:000001">
    <property type="entry name" value="D-lactate dehydrogenase mitochondrial"/>
    <property type="match status" value="1"/>
</dbReference>
<gene>
    <name evidence="7" type="ORF">EDC27_1040</name>
</gene>
<dbReference type="SUPFAM" id="SSF56176">
    <property type="entry name" value="FAD-binding/transporter-associated domain-like"/>
    <property type="match status" value="1"/>
</dbReference>
<organism evidence="7 8">
    <name type="scientific">Desulfosoma caldarium</name>
    <dbReference type="NCBI Taxonomy" id="610254"/>
    <lineage>
        <taxon>Bacteria</taxon>
        <taxon>Pseudomonadati</taxon>
        <taxon>Thermodesulfobacteriota</taxon>
        <taxon>Syntrophobacteria</taxon>
        <taxon>Syntrophobacterales</taxon>
        <taxon>Syntrophobacteraceae</taxon>
        <taxon>Desulfosoma</taxon>
    </lineage>
</organism>
<dbReference type="GO" id="GO:0071949">
    <property type="term" value="F:FAD binding"/>
    <property type="evidence" value="ECO:0007669"/>
    <property type="project" value="InterPro"/>
</dbReference>
<dbReference type="Gene3D" id="3.30.465.10">
    <property type="match status" value="1"/>
</dbReference>
<comment type="caution">
    <text evidence="7">The sequence shown here is derived from an EMBL/GenBank/DDBJ whole genome shotgun (WGS) entry which is preliminary data.</text>
</comment>
<dbReference type="InterPro" id="IPR016166">
    <property type="entry name" value="FAD-bd_PCMH"/>
</dbReference>
<keyword evidence="3" id="KW-0285">Flavoprotein</keyword>
<comment type="similarity">
    <text evidence="2">Belongs to the FAD-binding oxidoreductase/transferase type 4 family.</text>
</comment>
<comment type="cofactor">
    <cofactor evidence="1">
        <name>FAD</name>
        <dbReference type="ChEBI" id="CHEBI:57692"/>
    </cofactor>
</comment>
<dbReference type="Gene3D" id="1.10.45.10">
    <property type="entry name" value="Vanillyl-alcohol Oxidase, Chain A, domain 4"/>
    <property type="match status" value="1"/>
</dbReference>
<evidence type="ECO:0000256" key="4">
    <source>
        <dbReference type="ARBA" id="ARBA00022827"/>
    </source>
</evidence>
<evidence type="ECO:0000256" key="5">
    <source>
        <dbReference type="ARBA" id="ARBA00023002"/>
    </source>
</evidence>
<dbReference type="PANTHER" id="PTHR42934:SF3">
    <property type="entry name" value="D-LACTATE DEHYDROGENASE"/>
    <property type="match status" value="1"/>
</dbReference>
<evidence type="ECO:0000313" key="7">
    <source>
        <dbReference type="EMBL" id="ROR01847.1"/>
    </source>
</evidence>
<sequence>MKRTLDPPPLPKNVLRALQDIVGHEHVLTTLEDRTTYSYDASKLSALPQAVVFPADVQQVSHVVRLANRWRFPIYPRGAGSGMVGGVVPERGGVVLSLARFNRILEIHAEDMIAVVEPAVVTGVFQKTVAQYGLFYPPDPASLEFSTLGGNVATCAGGPRAVKYGVTRDYVLGLEVVLPTGERITTGTRTMKGVVGYDLTRLFVGSEGTLGVITKIVVRLIPAPEAVMTVSAVFSSIEQASQAVCAVLQARIIPTCLELLDGATLRAVEPYCPLGLSERADGMLIAEVDGPPEVLPRHVAIMEEVFRRHGAFEVFRAETPQDREKLWAARRAISPALGRIRSGKINEDVTVPRSRIADLIKFNQALARKYDLVIVSFGHAGDGNIHTNIMVDRSDAREMARAEKAVEELFREVLRLQGTISGEHGIGLTKSCFFQWEVHPEAFDAMVRIKRALDPHDIMNPGKMFLPNRAFFGTAAVTGPKRSLRP</sequence>
<dbReference type="Pfam" id="PF01565">
    <property type="entry name" value="FAD_binding_4"/>
    <property type="match status" value="1"/>
</dbReference>
<dbReference type="InterPro" id="IPR016171">
    <property type="entry name" value="Vanillyl_alc_oxidase_C-sub2"/>
</dbReference>
<dbReference type="InterPro" id="IPR051914">
    <property type="entry name" value="FAD-linked_OxidoTrans_Type4"/>
</dbReference>
<evidence type="ECO:0000256" key="2">
    <source>
        <dbReference type="ARBA" id="ARBA00008000"/>
    </source>
</evidence>
<keyword evidence="8" id="KW-1185">Reference proteome</keyword>
<dbReference type="EMBL" id="RJVA01000010">
    <property type="protein sequence ID" value="ROR01847.1"/>
    <property type="molecule type" value="Genomic_DNA"/>
</dbReference>
<dbReference type="InterPro" id="IPR016164">
    <property type="entry name" value="FAD-linked_Oxase-like_C"/>
</dbReference>
<dbReference type="Gene3D" id="3.30.70.2740">
    <property type="match status" value="1"/>
</dbReference>